<dbReference type="InterPro" id="IPR003690">
    <property type="entry name" value="MTERF"/>
</dbReference>
<gene>
    <name evidence="4" type="primary">LOC108564772</name>
</gene>
<evidence type="ECO:0000313" key="3">
    <source>
        <dbReference type="Proteomes" id="UP000695000"/>
    </source>
</evidence>
<dbReference type="Proteomes" id="UP000695000">
    <property type="component" value="Unplaced"/>
</dbReference>
<dbReference type="PANTHER" id="PTHR15437">
    <property type="entry name" value="TRANSCRIPTION TERMINATION FACTOR, MITOCHONDRIAL"/>
    <property type="match status" value="1"/>
</dbReference>
<organism evidence="3 4">
    <name type="scientific">Nicrophorus vespilloides</name>
    <name type="common">Boreal carrion beetle</name>
    <dbReference type="NCBI Taxonomy" id="110193"/>
    <lineage>
        <taxon>Eukaryota</taxon>
        <taxon>Metazoa</taxon>
        <taxon>Ecdysozoa</taxon>
        <taxon>Arthropoda</taxon>
        <taxon>Hexapoda</taxon>
        <taxon>Insecta</taxon>
        <taxon>Pterygota</taxon>
        <taxon>Neoptera</taxon>
        <taxon>Endopterygota</taxon>
        <taxon>Coleoptera</taxon>
        <taxon>Polyphaga</taxon>
        <taxon>Staphyliniformia</taxon>
        <taxon>Silphidae</taxon>
        <taxon>Nicrophorinae</taxon>
        <taxon>Nicrophorus</taxon>
    </lineage>
</organism>
<proteinExistence type="inferred from homology"/>
<comment type="similarity">
    <text evidence="1">Belongs to the mTERF family.</text>
</comment>
<sequence>MVKMGMYILRKILRDNLLSFMHVKSQYGTVVSVVYKQKSNERFTNDFKCGKRHAVNKLEELLGIRRYTALDLVLKNKKLCEVNGMTMKANYDICQKLKVSNEMCIKFPEILVQDNLEERFEMLKKLPHDIHVTAPLVTIKMKDLERMTSMEERRRNLNLRIVTINRILGTDTAQVYEAFVSKVFLICIDLMRLEENAKILTANGVTCEEILHDLWVLKYNPKTIQQRINIVKENNIEKIKTWMIRSKREIFENYVKRRSENKLILGNYTLAEYLSERLDCSVDEAKGLMVKMPALMNKSMKKMDEIIDFLYSQGFRPYHICRVPKILLHSVQTTSKRIRELEKQGMTMDSLHMLTKSQKQYMQFYEALVKSNQQKLLGTK</sequence>
<accession>A0ABM1MXS5</accession>
<keyword evidence="2" id="KW-0809">Transit peptide</keyword>
<keyword evidence="3" id="KW-1185">Reference proteome</keyword>
<protein>
    <submittedName>
        <fullName evidence="4">Uncharacterized protein LOC108564772</fullName>
    </submittedName>
</protein>
<dbReference type="Gene3D" id="1.25.70.10">
    <property type="entry name" value="Transcription termination factor 3, mitochondrial"/>
    <property type="match status" value="1"/>
</dbReference>
<dbReference type="GeneID" id="108564772"/>
<dbReference type="PANTHER" id="PTHR15437:SF6">
    <property type="entry name" value="TRANSCRIPTION TERMINATION FACTOR, MITOCHONDRIAL"/>
    <property type="match status" value="1"/>
</dbReference>
<reference evidence="4" key="1">
    <citation type="submission" date="2025-08" db="UniProtKB">
        <authorList>
            <consortium name="RefSeq"/>
        </authorList>
    </citation>
    <scope>IDENTIFICATION</scope>
    <source>
        <tissue evidence="4">Whole Larva</tissue>
    </source>
</reference>
<evidence type="ECO:0000256" key="2">
    <source>
        <dbReference type="ARBA" id="ARBA00022946"/>
    </source>
</evidence>
<evidence type="ECO:0000313" key="4">
    <source>
        <dbReference type="RefSeq" id="XP_017779375.1"/>
    </source>
</evidence>
<dbReference type="InterPro" id="IPR038538">
    <property type="entry name" value="MTERF_sf"/>
</dbReference>
<evidence type="ECO:0000256" key="1">
    <source>
        <dbReference type="ARBA" id="ARBA00007692"/>
    </source>
</evidence>
<name>A0ABM1MXS5_NICVS</name>
<dbReference type="SMART" id="SM00733">
    <property type="entry name" value="Mterf"/>
    <property type="match status" value="4"/>
</dbReference>
<dbReference type="RefSeq" id="XP_017779375.1">
    <property type="nucleotide sequence ID" value="XM_017923886.1"/>
</dbReference>